<name>A0A7K0DS93_9NOCA</name>
<evidence type="ECO:0000256" key="9">
    <source>
        <dbReference type="ARBA" id="ARBA00061644"/>
    </source>
</evidence>
<feature type="region of interest" description="Disordered" evidence="10">
    <location>
        <begin position="625"/>
        <end position="691"/>
    </location>
</feature>
<dbReference type="Pfam" id="PF00664">
    <property type="entry name" value="ABC_membrane"/>
    <property type="match status" value="2"/>
</dbReference>
<evidence type="ECO:0000259" key="12">
    <source>
        <dbReference type="PROSITE" id="PS50893"/>
    </source>
</evidence>
<dbReference type="PANTHER" id="PTHR24221:SF629">
    <property type="entry name" value="MULTIDRUG EFFLUX ATP-BINDING_PERMEASE PROTEIN RV0194"/>
    <property type="match status" value="1"/>
</dbReference>
<dbReference type="InterPro" id="IPR017871">
    <property type="entry name" value="ABC_transporter-like_CS"/>
</dbReference>
<dbReference type="GO" id="GO:0034040">
    <property type="term" value="F:ATPase-coupled lipid transmembrane transporter activity"/>
    <property type="evidence" value="ECO:0007669"/>
    <property type="project" value="TreeGrafter"/>
</dbReference>
<keyword evidence="4 11" id="KW-0812">Transmembrane</keyword>
<dbReference type="SUPFAM" id="SSF90123">
    <property type="entry name" value="ABC transporter transmembrane region"/>
    <property type="match status" value="2"/>
</dbReference>
<keyword evidence="5" id="KW-0547">Nucleotide-binding</keyword>
<dbReference type="InterPro" id="IPR003439">
    <property type="entry name" value="ABC_transporter-like_ATP-bd"/>
</dbReference>
<evidence type="ECO:0000256" key="2">
    <source>
        <dbReference type="ARBA" id="ARBA00022448"/>
    </source>
</evidence>
<keyword evidence="6 14" id="KW-0067">ATP-binding</keyword>
<dbReference type="PROSITE" id="PS50929">
    <property type="entry name" value="ABC_TM1F"/>
    <property type="match status" value="2"/>
</dbReference>
<reference evidence="14 15" key="1">
    <citation type="submission" date="2019-10" db="EMBL/GenBank/DDBJ databases">
        <title>Nocardia macrotermitis sp. nov. and Nocardia aurantia sp. nov., isolated from the gut of fungus growing-termite Macrotermes natalensis.</title>
        <authorList>
            <person name="Benndorf R."/>
            <person name="Schwitalla J."/>
            <person name="Martin K."/>
            <person name="De Beer W."/>
            <person name="Kaster A.-K."/>
            <person name="Vollmers J."/>
            <person name="Poulsen M."/>
            <person name="Beemelmanns C."/>
        </authorList>
    </citation>
    <scope>NUCLEOTIDE SEQUENCE [LARGE SCALE GENOMIC DNA]</scope>
    <source>
        <strain evidence="14 15">RB56</strain>
    </source>
</reference>
<feature type="transmembrane region" description="Helical" evidence="11">
    <location>
        <begin position="162"/>
        <end position="181"/>
    </location>
</feature>
<comment type="similarity">
    <text evidence="9">Belongs to the ABC transporter superfamily. Lipid exporter (TC 3.A.1.106) family.</text>
</comment>
<dbReference type="InterPro" id="IPR027417">
    <property type="entry name" value="P-loop_NTPase"/>
</dbReference>
<accession>A0A7K0DS93</accession>
<feature type="domain" description="ABC transporter" evidence="12">
    <location>
        <begin position="1070"/>
        <end position="1322"/>
    </location>
</feature>
<protein>
    <submittedName>
        <fullName evidence="14">Vitamin B12 import ATP-binding protein BtuD</fullName>
    </submittedName>
</protein>
<feature type="transmembrane region" description="Helical" evidence="11">
    <location>
        <begin position="247"/>
        <end position="265"/>
    </location>
</feature>
<evidence type="ECO:0000256" key="8">
    <source>
        <dbReference type="ARBA" id="ARBA00023136"/>
    </source>
</evidence>
<dbReference type="GO" id="GO:0016887">
    <property type="term" value="F:ATP hydrolysis activity"/>
    <property type="evidence" value="ECO:0007669"/>
    <property type="project" value="InterPro"/>
</dbReference>
<comment type="caution">
    <text evidence="14">The sequence shown here is derived from an EMBL/GenBank/DDBJ whole genome shotgun (WGS) entry which is preliminary data.</text>
</comment>
<dbReference type="CDD" id="cd18546">
    <property type="entry name" value="ABC_6TM_Rv0194_D2_like"/>
    <property type="match status" value="1"/>
</dbReference>
<dbReference type="Pfam" id="PF00005">
    <property type="entry name" value="ABC_tran"/>
    <property type="match status" value="2"/>
</dbReference>
<dbReference type="Gene3D" id="1.20.1560.10">
    <property type="entry name" value="ABC transporter type 1, transmembrane domain"/>
    <property type="match status" value="2"/>
</dbReference>
<dbReference type="InterPro" id="IPR039421">
    <property type="entry name" value="Type_1_exporter"/>
</dbReference>
<keyword evidence="7 11" id="KW-1133">Transmembrane helix</keyword>
<keyword evidence="15" id="KW-1185">Reference proteome</keyword>
<evidence type="ECO:0000256" key="6">
    <source>
        <dbReference type="ARBA" id="ARBA00022840"/>
    </source>
</evidence>
<evidence type="ECO:0000259" key="13">
    <source>
        <dbReference type="PROSITE" id="PS50929"/>
    </source>
</evidence>
<dbReference type="EMBL" id="WEGI01000009">
    <property type="protein sequence ID" value="MQY28640.1"/>
    <property type="molecule type" value="Genomic_DNA"/>
</dbReference>
<evidence type="ECO:0000256" key="3">
    <source>
        <dbReference type="ARBA" id="ARBA00022475"/>
    </source>
</evidence>
<feature type="transmembrane region" description="Helical" evidence="11">
    <location>
        <begin position="861"/>
        <end position="887"/>
    </location>
</feature>
<dbReference type="FunFam" id="3.40.50.300:FF:000299">
    <property type="entry name" value="ABC transporter ATP-binding protein/permease"/>
    <property type="match status" value="2"/>
</dbReference>
<feature type="domain" description="ABC transmembrane type-1" evidence="13">
    <location>
        <begin position="752"/>
        <end position="1034"/>
    </location>
</feature>
<dbReference type="SMART" id="SM00382">
    <property type="entry name" value="AAA"/>
    <property type="match status" value="2"/>
</dbReference>
<evidence type="ECO:0000256" key="10">
    <source>
        <dbReference type="SAM" id="MobiDB-lite"/>
    </source>
</evidence>
<dbReference type="Gene3D" id="3.40.50.300">
    <property type="entry name" value="P-loop containing nucleotide triphosphate hydrolases"/>
    <property type="match status" value="2"/>
</dbReference>
<comment type="subcellular location">
    <subcellularLocation>
        <location evidence="1">Cell membrane</location>
        <topology evidence="1">Multi-pass membrane protein</topology>
    </subcellularLocation>
</comment>
<dbReference type="CDD" id="cd18543">
    <property type="entry name" value="ABC_6TM_Rv0194_D1_like"/>
    <property type="match status" value="1"/>
</dbReference>
<dbReference type="GO" id="GO:0005886">
    <property type="term" value="C:plasma membrane"/>
    <property type="evidence" value="ECO:0007669"/>
    <property type="project" value="UniProtKB-SubCell"/>
</dbReference>
<dbReference type="PROSITE" id="PS50893">
    <property type="entry name" value="ABC_TRANSPORTER_2"/>
    <property type="match status" value="2"/>
</dbReference>
<dbReference type="PROSITE" id="PS00211">
    <property type="entry name" value="ABC_TRANSPORTER_1"/>
    <property type="match status" value="1"/>
</dbReference>
<dbReference type="InterPro" id="IPR003593">
    <property type="entry name" value="AAA+_ATPase"/>
</dbReference>
<dbReference type="GO" id="GO:0005524">
    <property type="term" value="F:ATP binding"/>
    <property type="evidence" value="ECO:0007669"/>
    <property type="project" value="UniProtKB-KW"/>
</dbReference>
<dbReference type="Proteomes" id="UP000431401">
    <property type="component" value="Unassembled WGS sequence"/>
</dbReference>
<proteinExistence type="inferred from homology"/>
<keyword evidence="3" id="KW-1003">Cell membrane</keyword>
<feature type="transmembrane region" description="Helical" evidence="11">
    <location>
        <begin position="780"/>
        <end position="804"/>
    </location>
</feature>
<feature type="transmembrane region" description="Helical" evidence="11">
    <location>
        <begin position="893"/>
        <end position="913"/>
    </location>
</feature>
<evidence type="ECO:0000256" key="11">
    <source>
        <dbReference type="SAM" id="Phobius"/>
    </source>
</evidence>
<keyword evidence="2" id="KW-0813">Transport</keyword>
<evidence type="ECO:0000256" key="1">
    <source>
        <dbReference type="ARBA" id="ARBA00004651"/>
    </source>
</evidence>
<feature type="domain" description="ABC transmembrane type-1" evidence="13">
    <location>
        <begin position="26"/>
        <end position="306"/>
    </location>
</feature>
<feature type="transmembrane region" description="Helical" evidence="11">
    <location>
        <begin position="134"/>
        <end position="156"/>
    </location>
</feature>
<dbReference type="InterPro" id="IPR036640">
    <property type="entry name" value="ABC1_TM_sf"/>
</dbReference>
<feature type="transmembrane region" description="Helical" evidence="11">
    <location>
        <begin position="998"/>
        <end position="1019"/>
    </location>
</feature>
<evidence type="ECO:0000313" key="15">
    <source>
        <dbReference type="Proteomes" id="UP000431401"/>
    </source>
</evidence>
<dbReference type="GO" id="GO:0140359">
    <property type="term" value="F:ABC-type transporter activity"/>
    <property type="evidence" value="ECO:0007669"/>
    <property type="project" value="InterPro"/>
</dbReference>
<evidence type="ECO:0000256" key="4">
    <source>
        <dbReference type="ARBA" id="ARBA00022692"/>
    </source>
</evidence>
<evidence type="ECO:0000313" key="14">
    <source>
        <dbReference type="EMBL" id="MQY28640.1"/>
    </source>
</evidence>
<feature type="transmembrane region" description="Helical" evidence="11">
    <location>
        <begin position="271"/>
        <end position="289"/>
    </location>
</feature>
<organism evidence="14 15">
    <name type="scientific">Nocardia aurantia</name>
    <dbReference type="NCBI Taxonomy" id="2585199"/>
    <lineage>
        <taxon>Bacteria</taxon>
        <taxon>Bacillati</taxon>
        <taxon>Actinomycetota</taxon>
        <taxon>Actinomycetes</taxon>
        <taxon>Mycobacteriales</taxon>
        <taxon>Nocardiaceae</taxon>
        <taxon>Nocardia</taxon>
    </lineage>
</organism>
<gene>
    <name evidence="14" type="primary">btuD_17</name>
    <name evidence="14" type="ORF">NRB56_42240</name>
</gene>
<feature type="transmembrane region" description="Helical" evidence="11">
    <location>
        <begin position="21"/>
        <end position="46"/>
    </location>
</feature>
<evidence type="ECO:0000256" key="5">
    <source>
        <dbReference type="ARBA" id="ARBA00022741"/>
    </source>
</evidence>
<feature type="transmembrane region" description="Helical" evidence="11">
    <location>
        <begin position="58"/>
        <end position="78"/>
    </location>
</feature>
<sequence>MQVQAGPGWIRRLWSACRAQPAGLLAGVVGSLAAGAVAEVAAPLAAKQALDGARAGNVRVIGVLAGVMVLLAVIRFATSYGRRWLAGRLALNVQHTLRVDLLTALHRYDGPRQDGLRTGQVVSRSISDLQLVQGLLAMAPLAGMSLFMSVLAAIVMLVLSPVLAVVALLTVPAIAGVVYRVRPRLHAATWSAQQRAADLAQHVEETVTGVRVVKGFGQEARMVRVLEQHGRTLYAERMRAARIDARMAPTVTAIPQAGLVAVIGLGGMLALHGGIGIGTFLAFAAYVTMLSSNTRIVSSVVVMAQLTRAAAERVYQVVDGAPETIDPAEPVALPDGPLGIELRSVTFGFDPDRPVLRDFDLSVRAGETVAIIGPAGSGKSTLALLLPRFYAPGSGRIVLRGSDGEADIADLRAGDLRAAVGVAFDDPFLFSDTIAANIALGHPDATPDEIRRAAEQAAADEFIAELPDGYDTVVGERGLTLSGGQRQRLALARALLADPRILILDDATSAVDAVTEAAIFQALPARAGRTTVILAHRESTLAHADRVIRLPAPLPAGTGDLWDAAEPGVAASADPAFAETAHPIVATVPEPVASPGESAIATAPEIIALQRIPDNFDGIFAASTKHVADRSNSARTGRTTDDTGGAAPTADSGTEFTPAPNSLRRARPGTDRANGSGTLGNRPGAADGTDGDRVEAEIAGHAAANVPLEIRETLAALPPISESPGLDDRELERPDPKFRLVRLLRPVRWLLAGVVALLAADGAIGVAFPALSRYALDHGVAVGAAGALALAAGFGAVLVALSWADEAAGTILSARAGERVLYGLRVRSYAHLQRLGLDYYERELSGRIMTRMTTDIDALSTFLQTGLGTALISLVTAAGIVVALLVIDAGLAVVVLSTLPPLIAATLVFRRVAAAAYSQSRERVATVNADFQENVAGLRATQAYRNETAAGRRFTDYSDGYRRSRLRAQKAIALYFAFVIGWADLAQAAVVYVGARAVAHGTTTAGTLVAFVLYLSLLFNPIVQLSQVFDGYQQARVGLQRIAALLRTPSSISADPAHPVQTGGRKAAEVEFDAVHFRYTDAKIIALDDVSLRIPAGTSLALVGATGAGKSTIVKLLARLYDLPRPEPATEAGDPIDTPTGPGVIRVAGTDIRDYRLADYRSRLGMVPQEAHLFTGDVASNIAFGKPVATRAEIEQAAAAVGALELIAGLPAGMRHPVGEGGRGLSAGQRQLIALARAELVDPDLLLLDEATAVLDPDTEEKVLAAGRSVMRGRTSVIVAHRLATAARADRIAVVDRGRIVETGTHQELLSASGPYSRMWLAAQQG</sequence>
<evidence type="ECO:0000256" key="7">
    <source>
        <dbReference type="ARBA" id="ARBA00022989"/>
    </source>
</evidence>
<keyword evidence="8 11" id="KW-0472">Membrane</keyword>
<feature type="domain" description="ABC transporter" evidence="12">
    <location>
        <begin position="340"/>
        <end position="577"/>
    </location>
</feature>
<feature type="transmembrane region" description="Helical" evidence="11">
    <location>
        <begin position="972"/>
        <end position="992"/>
    </location>
</feature>
<dbReference type="InterPro" id="IPR011527">
    <property type="entry name" value="ABC1_TM_dom"/>
</dbReference>
<dbReference type="PANTHER" id="PTHR24221">
    <property type="entry name" value="ATP-BINDING CASSETTE SUB-FAMILY B"/>
    <property type="match status" value="1"/>
</dbReference>
<feature type="compositionally biased region" description="Low complexity" evidence="10">
    <location>
        <begin position="633"/>
        <end position="654"/>
    </location>
</feature>
<dbReference type="SUPFAM" id="SSF52540">
    <property type="entry name" value="P-loop containing nucleoside triphosphate hydrolases"/>
    <property type="match status" value="2"/>
</dbReference>
<feature type="transmembrane region" description="Helical" evidence="11">
    <location>
        <begin position="747"/>
        <end position="768"/>
    </location>
</feature>